<accession>A0A444ZVU2</accession>
<evidence type="ECO:0000313" key="2">
    <source>
        <dbReference type="Proteomes" id="UP000289738"/>
    </source>
</evidence>
<evidence type="ECO:0000313" key="1">
    <source>
        <dbReference type="EMBL" id="RYR18345.1"/>
    </source>
</evidence>
<name>A0A444ZVU2_ARAHY</name>
<reference evidence="1 2" key="1">
    <citation type="submission" date="2019-01" db="EMBL/GenBank/DDBJ databases">
        <title>Sequencing of cultivated peanut Arachis hypogaea provides insights into genome evolution and oil improvement.</title>
        <authorList>
            <person name="Chen X."/>
        </authorList>
    </citation>
    <scope>NUCLEOTIDE SEQUENCE [LARGE SCALE GENOMIC DNA]</scope>
    <source>
        <strain evidence="2">cv. Fuhuasheng</strain>
        <tissue evidence="1">Leaves</tissue>
    </source>
</reference>
<organism evidence="1 2">
    <name type="scientific">Arachis hypogaea</name>
    <name type="common">Peanut</name>
    <dbReference type="NCBI Taxonomy" id="3818"/>
    <lineage>
        <taxon>Eukaryota</taxon>
        <taxon>Viridiplantae</taxon>
        <taxon>Streptophyta</taxon>
        <taxon>Embryophyta</taxon>
        <taxon>Tracheophyta</taxon>
        <taxon>Spermatophyta</taxon>
        <taxon>Magnoliopsida</taxon>
        <taxon>eudicotyledons</taxon>
        <taxon>Gunneridae</taxon>
        <taxon>Pentapetalae</taxon>
        <taxon>rosids</taxon>
        <taxon>fabids</taxon>
        <taxon>Fabales</taxon>
        <taxon>Fabaceae</taxon>
        <taxon>Papilionoideae</taxon>
        <taxon>50 kb inversion clade</taxon>
        <taxon>dalbergioids sensu lato</taxon>
        <taxon>Dalbergieae</taxon>
        <taxon>Pterocarpus clade</taxon>
        <taxon>Arachis</taxon>
    </lineage>
</organism>
<keyword evidence="2" id="KW-1185">Reference proteome</keyword>
<dbReference type="AlphaFoldDB" id="A0A444ZVU2"/>
<protein>
    <submittedName>
        <fullName evidence="1">Uncharacterized protein</fullName>
    </submittedName>
</protein>
<dbReference type="Proteomes" id="UP000289738">
    <property type="component" value="Chromosome B03"/>
</dbReference>
<comment type="caution">
    <text evidence="1">The sequence shown here is derived from an EMBL/GenBank/DDBJ whole genome shotgun (WGS) entry which is preliminary data.</text>
</comment>
<gene>
    <name evidence="1" type="ORF">Ahy_B03g062958</name>
</gene>
<proteinExistence type="predicted"/>
<sequence length="98" mass="10900">MPVGTSQDERAKKEGEELIIYLIHSNYMMMMNMRLGELLCSSVPILGWLMDSIAELFAATSGKKNLLNTLEADEGDVPTAANVAAQKHFRQSQLMLKI</sequence>
<dbReference type="EMBL" id="SDMP01000013">
    <property type="protein sequence ID" value="RYR18345.1"/>
    <property type="molecule type" value="Genomic_DNA"/>
</dbReference>